<comment type="caution">
    <text evidence="2">The sequence shown here is derived from an EMBL/GenBank/DDBJ whole genome shotgun (WGS) entry which is preliminary data.</text>
</comment>
<evidence type="ECO:0000313" key="3">
    <source>
        <dbReference type="Proteomes" id="UP000807504"/>
    </source>
</evidence>
<organism evidence="2 3">
    <name type="scientific">Argiope bruennichi</name>
    <name type="common">Wasp spider</name>
    <name type="synonym">Aranea bruennichi</name>
    <dbReference type="NCBI Taxonomy" id="94029"/>
    <lineage>
        <taxon>Eukaryota</taxon>
        <taxon>Metazoa</taxon>
        <taxon>Ecdysozoa</taxon>
        <taxon>Arthropoda</taxon>
        <taxon>Chelicerata</taxon>
        <taxon>Arachnida</taxon>
        <taxon>Araneae</taxon>
        <taxon>Araneomorphae</taxon>
        <taxon>Entelegynae</taxon>
        <taxon>Araneoidea</taxon>
        <taxon>Araneidae</taxon>
        <taxon>Argiope</taxon>
    </lineage>
</organism>
<sequence length="754" mass="84461">MVKKQQESKLKKPAFKVGVNKPNPSPSVGNKPLFALDTSNRLYKSSFQDSGIQSFSVKSKVDATSKVVNKDELSGIRKQPIIISKPLEAKKESRLQPLNASSKISSFARDGKSTIPSSGLPKPTISRTLSKVPNQQIPVKKNVKSIPKFSKIVVPQQRGNDISVKTKKPESNVSNKPNNDFNLNSFECELSHIEPVKESKKSSFAPEGFMFQPPAELSTSLFLEDGPSAIFMRMKNQFLRTSTPKQSPSNKQFSPKVEENECLMDKDIESLKNSPVQCLKKEDIQCLEKEITQHSEKEDNQHSEKDTKCSKKENIPCSKNEDIPCSKNEDIRCSKNEDIPCLKNEDIPCLKNEDIPCLKNEDIPCLKNEDIPCLKNEDISCSKNENAQSSKNEAISCSRNEDTQCSKNENSHYSKDTNKEFGPLNKNDFEAILSSSLESVVLNDMKFTNCKQSLKFEFPEVGSIQSHEEMLLPSKAIHPECSMATESSPIDNVKLPILFDLVETDKTEINFTDAASADDGKISAIFSKIDSVGCEDKETSDSTHIEPDEIAKKIQGITNGFLQKQEIGLLKIPEVTSQRFRQSQKPTLASINESLENTPKSALKKKFLDNVFTPRRSLRLAKLSGNFNSLENLLVSPKPKEEKDKAGLKESFTPRRSLRLSKFSTEFNSAENLFDIRRPTLYGTPPDEDEIAPKLSSRVTYDFDRLSSETEEEIRSRTTRSGKVSLLYTPPNKSRASIMRQSLKGDLMSFSPNV</sequence>
<feature type="compositionally biased region" description="Polar residues" evidence="1">
    <location>
        <begin position="96"/>
        <end position="105"/>
    </location>
</feature>
<feature type="region of interest" description="Disordered" evidence="1">
    <location>
        <begin position="293"/>
        <end position="314"/>
    </location>
</feature>
<feature type="region of interest" description="Disordered" evidence="1">
    <location>
        <begin position="92"/>
        <end position="126"/>
    </location>
</feature>
<reference evidence="2" key="1">
    <citation type="journal article" date="2020" name="bioRxiv">
        <title>Chromosome-level reference genome of the European wasp spider Argiope bruennichi: a resource for studies on range expansion and evolutionary adaptation.</title>
        <authorList>
            <person name="Sheffer M.M."/>
            <person name="Hoppe A."/>
            <person name="Krehenwinkel H."/>
            <person name="Uhl G."/>
            <person name="Kuss A.W."/>
            <person name="Jensen L."/>
            <person name="Jensen C."/>
            <person name="Gillespie R.G."/>
            <person name="Hoff K.J."/>
            <person name="Prost S."/>
        </authorList>
    </citation>
    <scope>NUCLEOTIDE SEQUENCE</scope>
</reference>
<evidence type="ECO:0000256" key="1">
    <source>
        <dbReference type="SAM" id="MobiDB-lite"/>
    </source>
</evidence>
<proteinExistence type="predicted"/>
<protein>
    <submittedName>
        <fullName evidence="2">Translation factor GUF1 like protein</fullName>
    </submittedName>
</protein>
<dbReference type="AlphaFoldDB" id="A0A8T0EQ74"/>
<keyword evidence="3" id="KW-1185">Reference proteome</keyword>
<feature type="region of interest" description="Disordered" evidence="1">
    <location>
        <begin position="1"/>
        <end position="33"/>
    </location>
</feature>
<feature type="compositionally biased region" description="Basic and acidic residues" evidence="1">
    <location>
        <begin position="1"/>
        <end position="10"/>
    </location>
</feature>
<reference evidence="2" key="2">
    <citation type="submission" date="2020-06" db="EMBL/GenBank/DDBJ databases">
        <authorList>
            <person name="Sheffer M."/>
        </authorList>
    </citation>
    <scope>NUCLEOTIDE SEQUENCE</scope>
</reference>
<dbReference type="EMBL" id="JABXBU010002072">
    <property type="protein sequence ID" value="KAF8777887.1"/>
    <property type="molecule type" value="Genomic_DNA"/>
</dbReference>
<accession>A0A8T0EQ74</accession>
<dbReference type="Proteomes" id="UP000807504">
    <property type="component" value="Unassembled WGS sequence"/>
</dbReference>
<gene>
    <name evidence="2" type="ORF">HNY73_014668</name>
</gene>
<evidence type="ECO:0000313" key="2">
    <source>
        <dbReference type="EMBL" id="KAF8777887.1"/>
    </source>
</evidence>
<name>A0A8T0EQ74_ARGBR</name>